<protein>
    <recommendedName>
        <fullName evidence="4">Inosine/uridine-preferring nucleoside hydrolase domain-containing protein</fullName>
    </recommendedName>
</protein>
<gene>
    <name evidence="5" type="ORF">IWW36_000196</name>
</gene>
<dbReference type="PANTHER" id="PTHR12304">
    <property type="entry name" value="INOSINE-URIDINE PREFERRING NUCLEOSIDE HYDROLASE"/>
    <property type="match status" value="1"/>
</dbReference>
<comment type="caution">
    <text evidence="5">The sequence shown here is derived from an EMBL/GenBank/DDBJ whole genome shotgun (WGS) entry which is preliminary data.</text>
</comment>
<name>A0A9W8IGB2_9FUNG</name>
<dbReference type="GO" id="GO:0005829">
    <property type="term" value="C:cytosol"/>
    <property type="evidence" value="ECO:0007669"/>
    <property type="project" value="TreeGrafter"/>
</dbReference>
<dbReference type="GO" id="GO:0006152">
    <property type="term" value="P:purine nucleoside catabolic process"/>
    <property type="evidence" value="ECO:0007669"/>
    <property type="project" value="TreeGrafter"/>
</dbReference>
<evidence type="ECO:0000313" key="6">
    <source>
        <dbReference type="Proteomes" id="UP001139887"/>
    </source>
</evidence>
<accession>A0A9W8IGB2</accession>
<proteinExistence type="inferred from homology"/>
<dbReference type="PANTHER" id="PTHR12304:SF4">
    <property type="entry name" value="URIDINE NUCLEOSIDASE"/>
    <property type="match status" value="1"/>
</dbReference>
<evidence type="ECO:0000256" key="3">
    <source>
        <dbReference type="ARBA" id="ARBA00023295"/>
    </source>
</evidence>
<dbReference type="Pfam" id="PF01156">
    <property type="entry name" value="IU_nuc_hydro"/>
    <property type="match status" value="1"/>
</dbReference>
<dbReference type="CDD" id="cd02651">
    <property type="entry name" value="nuc_hydro_IU_UC_XIUA"/>
    <property type="match status" value="1"/>
</dbReference>
<dbReference type="Gene3D" id="3.90.245.10">
    <property type="entry name" value="Ribonucleoside hydrolase-like"/>
    <property type="match status" value="1"/>
</dbReference>
<feature type="domain" description="Inosine/uridine-preferring nucleoside hydrolase" evidence="4">
    <location>
        <begin position="16"/>
        <end position="319"/>
    </location>
</feature>
<evidence type="ECO:0000256" key="2">
    <source>
        <dbReference type="ARBA" id="ARBA00022801"/>
    </source>
</evidence>
<organism evidence="5 6">
    <name type="scientific">Coemansia brasiliensis</name>
    <dbReference type="NCBI Taxonomy" id="2650707"/>
    <lineage>
        <taxon>Eukaryota</taxon>
        <taxon>Fungi</taxon>
        <taxon>Fungi incertae sedis</taxon>
        <taxon>Zoopagomycota</taxon>
        <taxon>Kickxellomycotina</taxon>
        <taxon>Kickxellomycetes</taxon>
        <taxon>Kickxellales</taxon>
        <taxon>Kickxellaceae</taxon>
        <taxon>Coemansia</taxon>
    </lineage>
</organism>
<evidence type="ECO:0000313" key="5">
    <source>
        <dbReference type="EMBL" id="KAJ2852567.1"/>
    </source>
</evidence>
<sequence length="350" mass="37243">MVLVNTVSTPVEPVPLWIDCDVGHDDALAIMLAAYNPHIKLLGISTVSGNTSVKNCTKNAIQVLKAAGIEGVKVYEGAAKPLVKKVFHASEYHGPNGLIGAKYLPKADYAKYFDGSCSAVNAMYNAITSSPVPISIAAIGPLTNIALLLGMYPDVVAKIKTLLIMGGSIGMGNITPAAEFNIFCDPEAAHAVLNSTLNHVVMVPLDTTGTVLASKSIVRRIKDTLPDPHFAELITGLFWHYSSEYSDISGVKDGAPVHDPAALAYIFMSELFTGKHIRVDVECNAGLCNGRTLCDFYNCTGQAPNCWVATSLDIDTFWNHMIDSLTAAAKNCCLDPMNPDNGNADLPSSA</sequence>
<dbReference type="GO" id="GO:0008477">
    <property type="term" value="F:purine nucleosidase activity"/>
    <property type="evidence" value="ECO:0007669"/>
    <property type="project" value="TreeGrafter"/>
</dbReference>
<dbReference type="EMBL" id="JANBUW010000002">
    <property type="protein sequence ID" value="KAJ2852567.1"/>
    <property type="molecule type" value="Genomic_DNA"/>
</dbReference>
<dbReference type="InterPro" id="IPR001910">
    <property type="entry name" value="Inosine/uridine_hydrolase_dom"/>
</dbReference>
<reference evidence="5" key="1">
    <citation type="submission" date="2022-07" db="EMBL/GenBank/DDBJ databases">
        <title>Phylogenomic reconstructions and comparative analyses of Kickxellomycotina fungi.</title>
        <authorList>
            <person name="Reynolds N.K."/>
            <person name="Stajich J.E."/>
            <person name="Barry K."/>
            <person name="Grigoriev I.V."/>
            <person name="Crous P."/>
            <person name="Smith M.E."/>
        </authorList>
    </citation>
    <scope>NUCLEOTIDE SEQUENCE</scope>
    <source>
        <strain evidence="5">NRRL 1566</strain>
    </source>
</reference>
<keyword evidence="6" id="KW-1185">Reference proteome</keyword>
<comment type="similarity">
    <text evidence="1">Belongs to the IUNH family.</text>
</comment>
<evidence type="ECO:0000259" key="4">
    <source>
        <dbReference type="Pfam" id="PF01156"/>
    </source>
</evidence>
<dbReference type="SUPFAM" id="SSF53590">
    <property type="entry name" value="Nucleoside hydrolase"/>
    <property type="match status" value="1"/>
</dbReference>
<dbReference type="InterPro" id="IPR023186">
    <property type="entry name" value="IUNH"/>
</dbReference>
<dbReference type="AlphaFoldDB" id="A0A9W8IGB2"/>
<keyword evidence="2" id="KW-0378">Hydrolase</keyword>
<dbReference type="InterPro" id="IPR036452">
    <property type="entry name" value="Ribo_hydro-like"/>
</dbReference>
<dbReference type="Proteomes" id="UP001139887">
    <property type="component" value="Unassembled WGS sequence"/>
</dbReference>
<dbReference type="OrthoDB" id="5783963at2759"/>
<keyword evidence="3" id="KW-0326">Glycosidase</keyword>
<evidence type="ECO:0000256" key="1">
    <source>
        <dbReference type="ARBA" id="ARBA00009176"/>
    </source>
</evidence>